<sequence length="56" mass="6770">MKQKEKKEFKKMQDEKNRKSRLTDTELDYLKSAGLSKKELNVLKTQKANKFYFVKK</sequence>
<accession>A0A1B0Z2A9</accession>
<reference evidence="2" key="1">
    <citation type="submission" date="2015-11" db="EMBL/GenBank/DDBJ databases">
        <title>Genomes of Abundant and Widespread Viruses from the Deep Ocean.</title>
        <authorList>
            <person name="Mizuno C.M."/>
            <person name="Ghai R."/>
            <person name="Saghai A."/>
            <person name="Lopez-Garcia P."/>
            <person name="Rodriguez-Valera F."/>
        </authorList>
    </citation>
    <scope>NUCLEOTIDE SEQUENCE</scope>
</reference>
<protein>
    <submittedName>
        <fullName evidence="2">Uncharacterized protein</fullName>
    </submittedName>
</protein>
<proteinExistence type="predicted"/>
<dbReference type="EMBL" id="KT997875">
    <property type="protein sequence ID" value="ANO58373.1"/>
    <property type="molecule type" value="Genomic_DNA"/>
</dbReference>
<organism evidence="2">
    <name type="scientific">uncultured Alphaproteobacteria bacterium</name>
    <dbReference type="NCBI Taxonomy" id="91750"/>
    <lineage>
        <taxon>Bacteria</taxon>
        <taxon>Pseudomonadati</taxon>
        <taxon>Pseudomonadota</taxon>
        <taxon>Alphaproteobacteria</taxon>
        <taxon>environmental samples</taxon>
    </lineage>
</organism>
<dbReference type="EMBL" id="KT997805">
    <property type="protein sequence ID" value="ANO58323.1"/>
    <property type="molecule type" value="Genomic_DNA"/>
</dbReference>
<name>A0A1B0Z2A9_9PROT</name>
<dbReference type="AlphaFoldDB" id="A0A1B0Z2A9"/>
<evidence type="ECO:0000313" key="2">
    <source>
        <dbReference type="EMBL" id="ANO58323.1"/>
    </source>
</evidence>
<evidence type="ECO:0000256" key="1">
    <source>
        <dbReference type="SAM" id="MobiDB-lite"/>
    </source>
</evidence>
<feature type="region of interest" description="Disordered" evidence="1">
    <location>
        <begin position="1"/>
        <end position="23"/>
    </location>
</feature>